<dbReference type="InterPro" id="IPR036465">
    <property type="entry name" value="vWFA_dom_sf"/>
</dbReference>
<protein>
    <recommendedName>
        <fullName evidence="1">VWFA domain-containing protein</fullName>
    </recommendedName>
</protein>
<proteinExistence type="predicted"/>
<dbReference type="Proteomes" id="UP000095342">
    <property type="component" value="Chromosome"/>
</dbReference>
<evidence type="ECO:0000259" key="1">
    <source>
        <dbReference type="PROSITE" id="PS50234"/>
    </source>
</evidence>
<evidence type="ECO:0000313" key="2">
    <source>
        <dbReference type="EMBL" id="AOV16529.1"/>
    </source>
</evidence>
<evidence type="ECO:0000313" key="3">
    <source>
        <dbReference type="Proteomes" id="UP000095342"/>
    </source>
</evidence>
<dbReference type="PANTHER" id="PTHR41248">
    <property type="entry name" value="NORD PROTEIN"/>
    <property type="match status" value="1"/>
</dbReference>
<dbReference type="PROSITE" id="PS50234">
    <property type="entry name" value="VWFA"/>
    <property type="match status" value="1"/>
</dbReference>
<dbReference type="EMBL" id="CP017448">
    <property type="protein sequence ID" value="AOV16529.1"/>
    <property type="molecule type" value="Genomic_DNA"/>
</dbReference>
<sequence length="626" mass="69349">MDSGGGVRERAPPHGQGVRMLARRHDEVPAVAAGENGDAVALVDVRRRLTLYLIALWGQGFEVEALPDDQDATRPILRERTILLPARMRPAGELPAITHYRAAAVHAAAHALYSTPFDPEALKPRQRLLVDLIEDARVEWLAAARFPRLRAYWLALHPPFTDDGMPFARLIGQLARALAAPHAAYRDDYWVDKGVSLFLERLPRLHEPAVSREIGLRLAHDLGQMRLSMDEGGAPPPLASYRDDNRHLWREVREMLSGETEEAAPQEPQATHPEAFLEESEQGRRFAFAENGETGGDTGAGYRVEVDPERARLSFNVSAEAESESEAVRYPEWFEHLGLARPDWCTLRERAAAVGDAEAAERLLAARAPLLRRLHGVVGALRARRVVRLRAQESGDDLDLDAAIRILADIRNGQVPDAFVYERRQTLHDPVFTATLLLDLSESVNAADPASGRSVLELAREAALLLGQVMSGLGHALAIAGFRSNGRHEIDYVRVKDFAEGFGEPVRGRLCALEGGGSTRMGTAIRHAAEELVREAAHRRVLMVVTDGEPSDIDVFDEAHLVHDARRAVLEARARGVQTFCVSLDPRADAYVERIFGSAHFLVLDRMEALPERLTQLFLRFARAAR</sequence>
<feature type="domain" description="VWFA" evidence="1">
    <location>
        <begin position="433"/>
        <end position="617"/>
    </location>
</feature>
<dbReference type="KEGG" id="aaeo:BJI67_05085"/>
<dbReference type="SUPFAM" id="SSF53300">
    <property type="entry name" value="vWA-like"/>
    <property type="match status" value="1"/>
</dbReference>
<keyword evidence="3" id="KW-1185">Reference proteome</keyword>
<dbReference type="Pfam" id="PF00092">
    <property type="entry name" value="VWA"/>
    <property type="match status" value="1"/>
</dbReference>
<dbReference type="PANTHER" id="PTHR41248:SF1">
    <property type="entry name" value="NORD PROTEIN"/>
    <property type="match status" value="1"/>
</dbReference>
<dbReference type="SMART" id="SM00327">
    <property type="entry name" value="VWA"/>
    <property type="match status" value="1"/>
</dbReference>
<dbReference type="CDD" id="cd01454">
    <property type="entry name" value="vWA_norD_type"/>
    <property type="match status" value="1"/>
</dbReference>
<gene>
    <name evidence="2" type="ORF">BJI67_05085</name>
</gene>
<dbReference type="AlphaFoldDB" id="A0A1D8K6E9"/>
<organism evidence="2 3">
    <name type="scientific">Acidihalobacter aeolianus</name>
    <dbReference type="NCBI Taxonomy" id="2792603"/>
    <lineage>
        <taxon>Bacteria</taxon>
        <taxon>Pseudomonadati</taxon>
        <taxon>Pseudomonadota</taxon>
        <taxon>Gammaproteobacteria</taxon>
        <taxon>Chromatiales</taxon>
        <taxon>Ectothiorhodospiraceae</taxon>
        <taxon>Acidihalobacter</taxon>
    </lineage>
</organism>
<reference evidence="2 3" key="1">
    <citation type="submission" date="2016-09" db="EMBL/GenBank/DDBJ databases">
        <title>Acidihalobacter prosperus V6 (DSM14174).</title>
        <authorList>
            <person name="Khaleque H.N."/>
            <person name="Ramsay J.P."/>
            <person name="Murphy R.J.T."/>
            <person name="Kaksonen A.H."/>
            <person name="Boxall N.J."/>
            <person name="Watkin E.L.J."/>
        </authorList>
    </citation>
    <scope>NUCLEOTIDE SEQUENCE [LARGE SCALE GENOMIC DNA]</scope>
    <source>
        <strain evidence="2 3">V6</strain>
    </source>
</reference>
<dbReference type="InterPro" id="IPR002035">
    <property type="entry name" value="VWF_A"/>
</dbReference>
<dbReference type="InterPro" id="IPR051928">
    <property type="entry name" value="NorD/CobT"/>
</dbReference>
<dbReference type="Gene3D" id="3.40.50.410">
    <property type="entry name" value="von Willebrand factor, type A domain"/>
    <property type="match status" value="1"/>
</dbReference>
<accession>A0A1D8K6E9</accession>
<name>A0A1D8K6E9_9GAMM</name>